<keyword evidence="2" id="KW-1185">Reference proteome</keyword>
<dbReference type="Proteomes" id="UP000027037">
    <property type="component" value="Unassembled WGS sequence"/>
</dbReference>
<gene>
    <name evidence="1" type="ORF">HY29_06370</name>
</gene>
<proteinExistence type="predicted"/>
<dbReference type="AlphaFoldDB" id="A0A062TSX3"/>
<dbReference type="OrthoDB" id="950327at2"/>
<evidence type="ECO:0008006" key="3">
    <source>
        <dbReference type="Google" id="ProtNLM"/>
    </source>
</evidence>
<comment type="caution">
    <text evidence="1">The sequence shown here is derived from an EMBL/GenBank/DDBJ whole genome shotgun (WGS) entry which is preliminary data.</text>
</comment>
<dbReference type="eggNOG" id="ENOG5033F0G">
    <property type="taxonomic scope" value="Bacteria"/>
</dbReference>
<reference evidence="1 2" key="1">
    <citation type="journal article" date="2014" name="Antonie Van Leeuwenhoek">
        <title>Hyphomonas beringensis sp. nov. and Hyphomonas chukchiensis sp. nov., isolated from surface seawater of the Bering Sea and Chukchi Sea.</title>
        <authorList>
            <person name="Li C."/>
            <person name="Lai Q."/>
            <person name="Li G."/>
            <person name="Dong C."/>
            <person name="Wang J."/>
            <person name="Liao Y."/>
            <person name="Shao Z."/>
        </authorList>
    </citation>
    <scope>NUCLEOTIDE SEQUENCE [LARGE SCALE GENOMIC DNA]</scope>
    <source>
        <strain evidence="1 2">25B14_1</strain>
    </source>
</reference>
<accession>A0A062TSX3</accession>
<evidence type="ECO:0000313" key="1">
    <source>
        <dbReference type="EMBL" id="KCZ50971.1"/>
    </source>
</evidence>
<dbReference type="RefSeq" id="WP_051601725.1">
    <property type="nucleotide sequence ID" value="NZ_AWFF01000098.1"/>
</dbReference>
<dbReference type="EMBL" id="AWFF01000098">
    <property type="protein sequence ID" value="KCZ50971.1"/>
    <property type="molecule type" value="Genomic_DNA"/>
</dbReference>
<name>A0A062TSX3_9PROT</name>
<sequence>MNKKTITFVGFNPSFVEGRTAKFFRSKGVDFNSIREHYLWKNRNAFAHEVDDDFSFESRNEYDFFAQHREMASFLSYKNWDHIDLFQFRETSQKRGLDLLARNDGFRSVQLDMFERVLEIASPKLIVVVNAKASKILKDRWQMGAINAASGCHFHKVSNRPVPVFFSGMLTGRRALDVHSRERLFWHVRLVSQSIQ</sequence>
<organism evidence="1 2">
    <name type="scientific">Hyphomonas beringensis</name>
    <dbReference type="NCBI Taxonomy" id="1280946"/>
    <lineage>
        <taxon>Bacteria</taxon>
        <taxon>Pseudomonadati</taxon>
        <taxon>Pseudomonadota</taxon>
        <taxon>Alphaproteobacteria</taxon>
        <taxon>Hyphomonadales</taxon>
        <taxon>Hyphomonadaceae</taxon>
        <taxon>Hyphomonas</taxon>
    </lineage>
</organism>
<evidence type="ECO:0000313" key="2">
    <source>
        <dbReference type="Proteomes" id="UP000027037"/>
    </source>
</evidence>
<protein>
    <recommendedName>
        <fullName evidence="3">Uracil-DNA glycosylase-like domain-containing protein</fullName>
    </recommendedName>
</protein>
<dbReference type="STRING" id="1280946.HY29_06370"/>